<dbReference type="GO" id="GO:0003676">
    <property type="term" value="F:nucleic acid binding"/>
    <property type="evidence" value="ECO:0007669"/>
    <property type="project" value="InterPro"/>
</dbReference>
<feature type="domain" description="CCHC-type" evidence="2">
    <location>
        <begin position="66"/>
        <end position="80"/>
    </location>
</feature>
<protein>
    <recommendedName>
        <fullName evidence="2">CCHC-type domain-containing protein</fullName>
    </recommendedName>
</protein>
<keyword evidence="1" id="KW-0862">Zinc</keyword>
<keyword evidence="1" id="KW-0479">Metal-binding</keyword>
<reference evidence="3 4" key="1">
    <citation type="journal article" date="2019" name="Genome Biol. Evol.">
        <title>Insights into the evolution of the New World diploid cottons (Gossypium, subgenus Houzingenia) based on genome sequencing.</title>
        <authorList>
            <person name="Grover C.E."/>
            <person name="Arick M.A. 2nd"/>
            <person name="Thrash A."/>
            <person name="Conover J.L."/>
            <person name="Sanders W.S."/>
            <person name="Peterson D.G."/>
            <person name="Frelichowski J.E."/>
            <person name="Scheffler J.A."/>
            <person name="Scheffler B.E."/>
            <person name="Wendel J.F."/>
        </authorList>
    </citation>
    <scope>NUCLEOTIDE SEQUENCE [LARGE SCALE GENOMIC DNA]</scope>
    <source>
        <strain evidence="3">8</strain>
        <tissue evidence="3">Leaf</tissue>
    </source>
</reference>
<evidence type="ECO:0000256" key="1">
    <source>
        <dbReference type="PROSITE-ProRule" id="PRU00047"/>
    </source>
</evidence>
<dbReference type="EMBL" id="JABEZW010228624">
    <property type="protein sequence ID" value="MBA0788884.1"/>
    <property type="molecule type" value="Genomic_DNA"/>
</dbReference>
<name>A0A7J9FVB5_9ROSI</name>
<gene>
    <name evidence="3" type="ORF">Gotri_027827</name>
</gene>
<proteinExistence type="predicted"/>
<dbReference type="InterPro" id="IPR036875">
    <property type="entry name" value="Znf_CCHC_sf"/>
</dbReference>
<feature type="non-terminal residue" evidence="3">
    <location>
        <position position="80"/>
    </location>
</feature>
<dbReference type="AlphaFoldDB" id="A0A7J9FVB5"/>
<evidence type="ECO:0000313" key="4">
    <source>
        <dbReference type="Proteomes" id="UP000593568"/>
    </source>
</evidence>
<comment type="caution">
    <text evidence="3">The sequence shown here is derived from an EMBL/GenBank/DDBJ whole genome shotgun (WGS) entry which is preliminary data.</text>
</comment>
<evidence type="ECO:0000313" key="3">
    <source>
        <dbReference type="EMBL" id="MBA0788884.1"/>
    </source>
</evidence>
<sequence length="80" mass="9160">MLLLCSLPFSYKSFKVTLIHGRDKLSFKDVKGNLLSNYKLDNEFGSDSKADREASILVTSKKRDKRCRYCNKLGHIKADC</sequence>
<dbReference type="InterPro" id="IPR001878">
    <property type="entry name" value="Znf_CCHC"/>
</dbReference>
<keyword evidence="1" id="KW-0863">Zinc-finger</keyword>
<keyword evidence="4" id="KW-1185">Reference proteome</keyword>
<accession>A0A7J9FVB5</accession>
<dbReference type="PROSITE" id="PS50158">
    <property type="entry name" value="ZF_CCHC"/>
    <property type="match status" value="1"/>
</dbReference>
<dbReference type="GO" id="GO:0008270">
    <property type="term" value="F:zinc ion binding"/>
    <property type="evidence" value="ECO:0007669"/>
    <property type="project" value="UniProtKB-KW"/>
</dbReference>
<evidence type="ECO:0000259" key="2">
    <source>
        <dbReference type="PROSITE" id="PS50158"/>
    </source>
</evidence>
<organism evidence="3 4">
    <name type="scientific">Gossypium trilobum</name>
    <dbReference type="NCBI Taxonomy" id="34281"/>
    <lineage>
        <taxon>Eukaryota</taxon>
        <taxon>Viridiplantae</taxon>
        <taxon>Streptophyta</taxon>
        <taxon>Embryophyta</taxon>
        <taxon>Tracheophyta</taxon>
        <taxon>Spermatophyta</taxon>
        <taxon>Magnoliopsida</taxon>
        <taxon>eudicotyledons</taxon>
        <taxon>Gunneridae</taxon>
        <taxon>Pentapetalae</taxon>
        <taxon>rosids</taxon>
        <taxon>malvids</taxon>
        <taxon>Malvales</taxon>
        <taxon>Malvaceae</taxon>
        <taxon>Malvoideae</taxon>
        <taxon>Gossypium</taxon>
    </lineage>
</organism>
<dbReference type="SUPFAM" id="SSF57756">
    <property type="entry name" value="Retrovirus zinc finger-like domains"/>
    <property type="match status" value="1"/>
</dbReference>
<dbReference type="Proteomes" id="UP000593568">
    <property type="component" value="Unassembled WGS sequence"/>
</dbReference>